<evidence type="ECO:0000259" key="8">
    <source>
        <dbReference type="SMART" id="SM00479"/>
    </source>
</evidence>
<dbReference type="InterPro" id="IPR036397">
    <property type="entry name" value="RNaseH_sf"/>
</dbReference>
<keyword evidence="5 9" id="KW-0269">Exonuclease</keyword>
<evidence type="ECO:0000313" key="9">
    <source>
        <dbReference type="EMBL" id="XBH20590.1"/>
    </source>
</evidence>
<dbReference type="GO" id="GO:0008296">
    <property type="term" value="F:3'-5'-DNA exonuclease activity"/>
    <property type="evidence" value="ECO:0007669"/>
    <property type="project" value="TreeGrafter"/>
</dbReference>
<evidence type="ECO:0000256" key="1">
    <source>
        <dbReference type="ARBA" id="ARBA00001946"/>
    </source>
</evidence>
<keyword evidence="3" id="KW-0479">Metal-binding</keyword>
<organism evidence="9">
    <name type="scientific">Jonesiaceae bacterium BS-20</name>
    <dbReference type="NCBI Taxonomy" id="3120821"/>
    <lineage>
        <taxon>Bacteria</taxon>
        <taxon>Bacillati</taxon>
        <taxon>Actinomycetota</taxon>
        <taxon>Actinomycetes</taxon>
        <taxon>Micrococcales</taxon>
        <taxon>Jonesiaceae</taxon>
    </lineage>
</organism>
<sequence>MLINEPAIKEHKMAWTNGPFLGFDTETTGVSTASDRIVTAALILRQGDQNIEKTWLLNPGVDIPVEASNIHGITTEYAREHGQDPKVGLEEIAVELVKHLETQSPVVAFNATFDISILDAELVRHGLTPVSARLANGWSPVIDPLVIDRAVDRWRKGKRKLVDLCAHYGVDETGTLHTADADVAATLDVLDLIIAKYPELAQMTLADLHSYQERAHHQWATSFNQYLTKIGRPADVGTTWLSAEG</sequence>
<dbReference type="GO" id="GO:0005737">
    <property type="term" value="C:cytoplasm"/>
    <property type="evidence" value="ECO:0007669"/>
    <property type="project" value="TreeGrafter"/>
</dbReference>
<feature type="domain" description="Exonuclease" evidence="8">
    <location>
        <begin position="19"/>
        <end position="199"/>
    </location>
</feature>
<dbReference type="InterPro" id="IPR012337">
    <property type="entry name" value="RNaseH-like_sf"/>
</dbReference>
<accession>A0AAU7DSC8</accession>
<evidence type="ECO:0000256" key="3">
    <source>
        <dbReference type="ARBA" id="ARBA00022723"/>
    </source>
</evidence>
<evidence type="ECO:0000256" key="2">
    <source>
        <dbReference type="ARBA" id="ARBA00022722"/>
    </source>
</evidence>
<gene>
    <name evidence="9" type="ORF">V5R04_10125</name>
</gene>
<dbReference type="SMART" id="SM00479">
    <property type="entry name" value="EXOIII"/>
    <property type="match status" value="1"/>
</dbReference>
<keyword evidence="2" id="KW-0540">Nuclease</keyword>
<dbReference type="CDD" id="cd06127">
    <property type="entry name" value="DEDDh"/>
    <property type="match status" value="1"/>
</dbReference>
<protein>
    <submittedName>
        <fullName evidence="9">Exonuclease domain-containing protein</fullName>
    </submittedName>
</protein>
<dbReference type="PANTHER" id="PTHR13058:SF19">
    <property type="entry name" value="LD40940P"/>
    <property type="match status" value="1"/>
</dbReference>
<comment type="similarity">
    <text evidence="7">Belongs to the exonuclease superfamily. TREX family.</text>
</comment>
<dbReference type="GO" id="GO:0003676">
    <property type="term" value="F:nucleic acid binding"/>
    <property type="evidence" value="ECO:0007669"/>
    <property type="project" value="InterPro"/>
</dbReference>
<keyword evidence="4" id="KW-0378">Hydrolase</keyword>
<dbReference type="InterPro" id="IPR013520">
    <property type="entry name" value="Ribonucl_H"/>
</dbReference>
<name>A0AAU7DSC8_9MICO</name>
<reference evidence="9" key="1">
    <citation type="submission" date="2024-02" db="EMBL/GenBank/DDBJ databases">
        <title>Tomenella chthoni gen. nov. sp. nov., a member of the family Jonesiaceae isolated from bat guano.</title>
        <authorList>
            <person name="Miller S.L."/>
            <person name="King J."/>
            <person name="Sankaranarayanan K."/>
            <person name="Lawson P.A."/>
        </authorList>
    </citation>
    <scope>NUCLEOTIDE SEQUENCE</scope>
    <source>
        <strain evidence="9">BS-20</strain>
    </source>
</reference>
<evidence type="ECO:0000256" key="4">
    <source>
        <dbReference type="ARBA" id="ARBA00022801"/>
    </source>
</evidence>
<dbReference type="PANTHER" id="PTHR13058">
    <property type="entry name" value="THREE PRIME REPAIR EXONUCLEASE 1, 2"/>
    <property type="match status" value="1"/>
</dbReference>
<dbReference type="EMBL" id="CP146203">
    <property type="protein sequence ID" value="XBH20590.1"/>
    <property type="molecule type" value="Genomic_DNA"/>
</dbReference>
<evidence type="ECO:0000256" key="6">
    <source>
        <dbReference type="ARBA" id="ARBA00022842"/>
    </source>
</evidence>
<proteinExistence type="inferred from homology"/>
<dbReference type="GO" id="GO:0046872">
    <property type="term" value="F:metal ion binding"/>
    <property type="evidence" value="ECO:0007669"/>
    <property type="project" value="UniProtKB-KW"/>
</dbReference>
<dbReference type="Pfam" id="PF00929">
    <property type="entry name" value="RNase_T"/>
    <property type="match status" value="1"/>
</dbReference>
<dbReference type="NCBIfam" id="NF005927">
    <property type="entry name" value="PRK07942.1"/>
    <property type="match status" value="1"/>
</dbReference>
<dbReference type="AlphaFoldDB" id="A0AAU7DSC8"/>
<evidence type="ECO:0000256" key="5">
    <source>
        <dbReference type="ARBA" id="ARBA00022839"/>
    </source>
</evidence>
<dbReference type="Gene3D" id="3.30.420.10">
    <property type="entry name" value="Ribonuclease H-like superfamily/Ribonuclease H"/>
    <property type="match status" value="1"/>
</dbReference>
<comment type="cofactor">
    <cofactor evidence="1">
        <name>Mg(2+)</name>
        <dbReference type="ChEBI" id="CHEBI:18420"/>
    </cofactor>
</comment>
<dbReference type="SUPFAM" id="SSF53098">
    <property type="entry name" value="Ribonuclease H-like"/>
    <property type="match status" value="1"/>
</dbReference>
<dbReference type="InterPro" id="IPR040393">
    <property type="entry name" value="TREX1/2"/>
</dbReference>
<dbReference type="GO" id="GO:0006308">
    <property type="term" value="P:DNA catabolic process"/>
    <property type="evidence" value="ECO:0007669"/>
    <property type="project" value="TreeGrafter"/>
</dbReference>
<keyword evidence="6" id="KW-0460">Magnesium</keyword>
<evidence type="ECO:0000256" key="7">
    <source>
        <dbReference type="ARBA" id="ARBA00025769"/>
    </source>
</evidence>